<dbReference type="InterPro" id="IPR020422">
    <property type="entry name" value="TYR_PHOSPHATASE_DUAL_dom"/>
</dbReference>
<organism evidence="7 9">
    <name type="scientific">Didymodactylos carnosus</name>
    <dbReference type="NCBI Taxonomy" id="1234261"/>
    <lineage>
        <taxon>Eukaryota</taxon>
        <taxon>Metazoa</taxon>
        <taxon>Spiralia</taxon>
        <taxon>Gnathifera</taxon>
        <taxon>Rotifera</taxon>
        <taxon>Eurotatoria</taxon>
        <taxon>Bdelloidea</taxon>
        <taxon>Philodinida</taxon>
        <taxon>Philodinidae</taxon>
        <taxon>Didymodactylos</taxon>
    </lineage>
</organism>
<dbReference type="InterPro" id="IPR029021">
    <property type="entry name" value="Prot-tyrosine_phosphatase-like"/>
</dbReference>
<evidence type="ECO:0000256" key="3">
    <source>
        <dbReference type="ARBA" id="ARBA00022801"/>
    </source>
</evidence>
<dbReference type="EMBL" id="CAJOBA010002024">
    <property type="protein sequence ID" value="CAF3626169.1"/>
    <property type="molecule type" value="Genomic_DNA"/>
</dbReference>
<gene>
    <name evidence="7" type="ORF">OVA965_LOCUS6654</name>
    <name evidence="8" type="ORF">TMI583_LOCUS6650</name>
</gene>
<dbReference type="PROSITE" id="PS50056">
    <property type="entry name" value="TYR_PHOSPHATASE_2"/>
    <property type="match status" value="1"/>
</dbReference>
<accession>A0A8S2D985</accession>
<evidence type="ECO:0000313" key="9">
    <source>
        <dbReference type="Proteomes" id="UP000677228"/>
    </source>
</evidence>
<name>A0A8S2D985_9BILA</name>
<sequence length="259" mass="31018">MEVKDAFVQLMLVIVRWIKLKLKSFVHYIRKLFIIENRLISNRVVCNNHVQIINSKIPTTDEHAYIHRLELYRSSVYWNYRRTFTESLMEPSIVLDNFLFLGTIHQASNLKLLNLLDIRHILNVSDWKLNQFVLNKYNCTQIRILDSLDQDIRQHFDQTNQLLHSYFHKNEKVLVNCAAGISRSATIVLAYLMKYHHNTLEQAYRFLVDKRPIIGPNNYFMLQLIRYEKELIHTKEINFKNNNYEINPLKTVEKIKKLD</sequence>
<dbReference type="SMART" id="SM00195">
    <property type="entry name" value="DSPc"/>
    <property type="match status" value="1"/>
</dbReference>
<evidence type="ECO:0000256" key="2">
    <source>
        <dbReference type="ARBA" id="ARBA00013064"/>
    </source>
</evidence>
<evidence type="ECO:0000313" key="7">
    <source>
        <dbReference type="EMBL" id="CAF0841209.1"/>
    </source>
</evidence>
<dbReference type="Gene3D" id="3.90.190.10">
    <property type="entry name" value="Protein tyrosine phosphatase superfamily"/>
    <property type="match status" value="1"/>
</dbReference>
<dbReference type="GO" id="GO:0004725">
    <property type="term" value="F:protein tyrosine phosphatase activity"/>
    <property type="evidence" value="ECO:0007669"/>
    <property type="project" value="UniProtKB-EC"/>
</dbReference>
<protein>
    <recommendedName>
        <fullName evidence="2">protein-tyrosine-phosphatase</fullName>
        <ecNumber evidence="2">3.1.3.48</ecNumber>
    </recommendedName>
</protein>
<comment type="caution">
    <text evidence="7">The sequence shown here is derived from an EMBL/GenBank/DDBJ whole genome shotgun (WGS) entry which is preliminary data.</text>
</comment>
<evidence type="ECO:0000256" key="4">
    <source>
        <dbReference type="ARBA" id="ARBA00022912"/>
    </source>
</evidence>
<feature type="domain" description="Tyrosine specific protein phosphatases" evidence="6">
    <location>
        <begin position="153"/>
        <end position="212"/>
    </location>
</feature>
<evidence type="ECO:0000256" key="1">
    <source>
        <dbReference type="ARBA" id="ARBA00008601"/>
    </source>
</evidence>
<dbReference type="GO" id="GO:0005737">
    <property type="term" value="C:cytoplasm"/>
    <property type="evidence" value="ECO:0007669"/>
    <property type="project" value="TreeGrafter"/>
</dbReference>
<reference evidence="7" key="1">
    <citation type="submission" date="2021-02" db="EMBL/GenBank/DDBJ databases">
        <authorList>
            <person name="Nowell W R."/>
        </authorList>
    </citation>
    <scope>NUCLEOTIDE SEQUENCE</scope>
</reference>
<feature type="domain" description="Tyrosine-protein phosphatase" evidence="5">
    <location>
        <begin position="90"/>
        <end position="233"/>
    </location>
</feature>
<dbReference type="EMBL" id="CAJNOK010002024">
    <property type="protein sequence ID" value="CAF0841209.1"/>
    <property type="molecule type" value="Genomic_DNA"/>
</dbReference>
<dbReference type="InterPro" id="IPR000387">
    <property type="entry name" value="Tyr_Pase_dom"/>
</dbReference>
<evidence type="ECO:0000259" key="6">
    <source>
        <dbReference type="PROSITE" id="PS50056"/>
    </source>
</evidence>
<dbReference type="PANTHER" id="PTHR10159">
    <property type="entry name" value="DUAL SPECIFICITY PROTEIN PHOSPHATASE"/>
    <property type="match status" value="1"/>
</dbReference>
<dbReference type="EC" id="3.1.3.48" evidence="2"/>
<dbReference type="CDD" id="cd14498">
    <property type="entry name" value="DSP"/>
    <property type="match status" value="1"/>
</dbReference>
<keyword evidence="3" id="KW-0378">Hydrolase</keyword>
<dbReference type="InterPro" id="IPR000340">
    <property type="entry name" value="Dual-sp_phosphatase_cat-dom"/>
</dbReference>
<dbReference type="AlphaFoldDB" id="A0A8S2D985"/>
<keyword evidence="4" id="KW-0904">Protein phosphatase</keyword>
<evidence type="ECO:0000259" key="5">
    <source>
        <dbReference type="PROSITE" id="PS50054"/>
    </source>
</evidence>
<dbReference type="Proteomes" id="UP000677228">
    <property type="component" value="Unassembled WGS sequence"/>
</dbReference>
<evidence type="ECO:0000313" key="8">
    <source>
        <dbReference type="EMBL" id="CAF3626169.1"/>
    </source>
</evidence>
<proteinExistence type="inferred from homology"/>
<comment type="similarity">
    <text evidence="1">Belongs to the protein-tyrosine phosphatase family. Non-receptor class dual specificity subfamily.</text>
</comment>
<dbReference type="PANTHER" id="PTHR10159:SF519">
    <property type="entry name" value="DUAL SPECIFICITY PROTEIN PHOSPHATASE MPK3"/>
    <property type="match status" value="1"/>
</dbReference>
<dbReference type="Proteomes" id="UP000682733">
    <property type="component" value="Unassembled WGS sequence"/>
</dbReference>
<dbReference type="Pfam" id="PF00782">
    <property type="entry name" value="DSPc"/>
    <property type="match status" value="1"/>
</dbReference>
<dbReference type="GO" id="GO:0043409">
    <property type="term" value="P:negative regulation of MAPK cascade"/>
    <property type="evidence" value="ECO:0007669"/>
    <property type="project" value="TreeGrafter"/>
</dbReference>
<dbReference type="PROSITE" id="PS50054">
    <property type="entry name" value="TYR_PHOSPHATASE_DUAL"/>
    <property type="match status" value="1"/>
</dbReference>
<dbReference type="SUPFAM" id="SSF52799">
    <property type="entry name" value="(Phosphotyrosine protein) phosphatases II"/>
    <property type="match status" value="1"/>
</dbReference>